<dbReference type="Proteomes" id="UP000004913">
    <property type="component" value="Unassembled WGS sequence"/>
</dbReference>
<dbReference type="HOGENOM" id="CLU_019692_0_1_10"/>
<dbReference type="eggNOG" id="COG1409">
    <property type="taxonomic scope" value="Bacteria"/>
</dbReference>
<dbReference type="AlphaFoldDB" id="F5IU30"/>
<name>F5IU30_9BACT</name>
<dbReference type="PANTHER" id="PTHR32440">
    <property type="entry name" value="PHOSPHATASE DCR2-RELATED-RELATED"/>
    <property type="match status" value="1"/>
</dbReference>
<evidence type="ECO:0000313" key="2">
    <source>
        <dbReference type="EMBL" id="EGJ99163.1"/>
    </source>
</evidence>
<dbReference type="Pfam" id="PF00149">
    <property type="entry name" value="Metallophos"/>
    <property type="match status" value="1"/>
</dbReference>
<keyword evidence="3" id="KW-1185">Reference proteome</keyword>
<accession>F5IU30</accession>
<comment type="caution">
    <text evidence="2">The sequence shown here is derived from an EMBL/GenBank/DDBJ whole genome shotgun (WGS) entry which is preliminary data.</text>
</comment>
<dbReference type="Gene3D" id="3.60.21.10">
    <property type="match status" value="1"/>
</dbReference>
<feature type="domain" description="Calcineurin-like phosphoesterase" evidence="1">
    <location>
        <begin position="39"/>
        <end position="228"/>
    </location>
</feature>
<evidence type="ECO:0000259" key="1">
    <source>
        <dbReference type="Pfam" id="PF00149"/>
    </source>
</evidence>
<dbReference type="PIRSF" id="PIRSF030250">
    <property type="entry name" value="Ptase_At2g46880"/>
    <property type="match status" value="1"/>
</dbReference>
<organism evidence="2 3">
    <name type="scientific">Dysgonomonas gadei ATCC BAA-286</name>
    <dbReference type="NCBI Taxonomy" id="742766"/>
    <lineage>
        <taxon>Bacteria</taxon>
        <taxon>Pseudomonadati</taxon>
        <taxon>Bacteroidota</taxon>
        <taxon>Bacteroidia</taxon>
        <taxon>Bacteroidales</taxon>
        <taxon>Dysgonomonadaceae</taxon>
        <taxon>Dysgonomonas</taxon>
    </lineage>
</organism>
<dbReference type="GO" id="GO:0016788">
    <property type="term" value="F:hydrolase activity, acting on ester bonds"/>
    <property type="evidence" value="ECO:0007669"/>
    <property type="project" value="TreeGrafter"/>
</dbReference>
<reference evidence="2 3" key="1">
    <citation type="submission" date="2011-04" db="EMBL/GenBank/DDBJ databases">
        <title>The Genome Sequence of Dysgonomonas gadei ATCC BAA-286.</title>
        <authorList>
            <consortium name="The Broad Institute Genome Sequencing Platform"/>
            <person name="Earl A."/>
            <person name="Ward D."/>
            <person name="Feldgarden M."/>
            <person name="Gevers D."/>
            <person name="Pudlo N."/>
            <person name="Martens E."/>
            <person name="Allen-Vercoe E."/>
            <person name="Young S.K."/>
            <person name="Zeng Q."/>
            <person name="Gargeya S."/>
            <person name="Fitzgerald M."/>
            <person name="Haas B."/>
            <person name="Abouelleil A."/>
            <person name="Alvarado L."/>
            <person name="Arachchi H.M."/>
            <person name="Berlin A."/>
            <person name="Brown A."/>
            <person name="Chapman S.B."/>
            <person name="Chen Z."/>
            <person name="Dunbar C."/>
            <person name="Freedman E."/>
            <person name="Gearin G."/>
            <person name="Gellesch M."/>
            <person name="Goldberg J."/>
            <person name="Griggs A."/>
            <person name="Gujja S."/>
            <person name="Heiman D."/>
            <person name="Howarth C."/>
            <person name="Larson L."/>
            <person name="Lui A."/>
            <person name="MacDonald P.J.P."/>
            <person name="Mehta T."/>
            <person name="Montmayeur A."/>
            <person name="Murphy C."/>
            <person name="Neiman D."/>
            <person name="Pearson M."/>
            <person name="Priest M."/>
            <person name="Roberts A."/>
            <person name="Saif S."/>
            <person name="Shea T."/>
            <person name="Shenoy N."/>
            <person name="Sisk P."/>
            <person name="Stolte C."/>
            <person name="Sykes S."/>
            <person name="Yandava C."/>
            <person name="Wortman J."/>
            <person name="Nusbaum C."/>
            <person name="Birren B."/>
        </authorList>
    </citation>
    <scope>NUCLEOTIDE SEQUENCE [LARGE SCALE GENOMIC DNA]</scope>
    <source>
        <strain evidence="2 3">ATCC BAA-286</strain>
    </source>
</reference>
<dbReference type="EMBL" id="ADLV01000008">
    <property type="protein sequence ID" value="EGJ99163.1"/>
    <property type="molecule type" value="Genomic_DNA"/>
</dbReference>
<sequence>MVKINIESMKKIVSILLMLICITNTYAQEKLHFNENGKFKIVQFTDIHYKCGSEESAKSIRMMKEVLENEKPDLVAFTGDIVTDTPAKNGWDEVLAPVISKKIPYAIVLGNHDDEHDWTRRQIMDYVISKPYCYAQTGPAYLTGEGNYVLEIKNTQEKTGAILYFMDSNAYNKVGEQKGYNWFGFDQVEWYRNNSAFFTRENNGKPYPALAFFHIPLQEYTLLPDTTKNYVKNAPVFGNRTEKECPGIINTGMFAAMVEGGDVMGTFTGHDHDNDYIGYLNGICLAYGRFSGSKTTYTSLGYGARVIELTDNERVFNTWIHSSDNNILYNVKYPDSFVGK</sequence>
<dbReference type="CDD" id="cd07383">
    <property type="entry name" value="MPP_Dcr2"/>
    <property type="match status" value="1"/>
</dbReference>
<dbReference type="InterPro" id="IPR029052">
    <property type="entry name" value="Metallo-depent_PP-like"/>
</dbReference>
<dbReference type="STRING" id="742766.HMPREF9455_00597"/>
<dbReference type="GO" id="GO:0005737">
    <property type="term" value="C:cytoplasm"/>
    <property type="evidence" value="ECO:0007669"/>
    <property type="project" value="TreeGrafter"/>
</dbReference>
<proteinExistence type="predicted"/>
<dbReference type="InterPro" id="IPR011230">
    <property type="entry name" value="PAP14/16/28/29"/>
</dbReference>
<dbReference type="SUPFAM" id="SSF56300">
    <property type="entry name" value="Metallo-dependent phosphatases"/>
    <property type="match status" value="1"/>
</dbReference>
<dbReference type="InterPro" id="IPR004843">
    <property type="entry name" value="Calcineurin-like_PHP"/>
</dbReference>
<evidence type="ECO:0000313" key="3">
    <source>
        <dbReference type="Proteomes" id="UP000004913"/>
    </source>
</evidence>
<gene>
    <name evidence="2" type="ORF">HMPREF9455_00597</name>
</gene>
<dbReference type="PANTHER" id="PTHR32440:SF11">
    <property type="entry name" value="METALLOPHOSPHOESTERASE DOMAIN-CONTAINING PROTEIN"/>
    <property type="match status" value="1"/>
</dbReference>
<protein>
    <recommendedName>
        <fullName evidence="1">Calcineurin-like phosphoesterase domain-containing protein</fullName>
    </recommendedName>
</protein>